<evidence type="ECO:0000313" key="2">
    <source>
        <dbReference type="EMBL" id="KAG2534022.1"/>
    </source>
</evidence>
<proteinExistence type="predicted"/>
<comment type="caution">
    <text evidence="2">The sequence shown here is derived from an EMBL/GenBank/DDBJ whole genome shotgun (WGS) entry which is preliminary data.</text>
</comment>
<evidence type="ECO:0000259" key="1">
    <source>
        <dbReference type="Pfam" id="PF24523"/>
    </source>
</evidence>
<dbReference type="PANTHER" id="PTHR35828">
    <property type="entry name" value="OS08G0203800 PROTEIN-RELATED"/>
    <property type="match status" value="1"/>
</dbReference>
<dbReference type="EMBL" id="CM029054">
    <property type="protein sequence ID" value="KAG2534022.1"/>
    <property type="molecule type" value="Genomic_DNA"/>
</dbReference>
<keyword evidence="3" id="KW-1185">Reference proteome</keyword>
<organism evidence="2 3">
    <name type="scientific">Panicum virgatum</name>
    <name type="common">Blackwell switchgrass</name>
    <dbReference type="NCBI Taxonomy" id="38727"/>
    <lineage>
        <taxon>Eukaryota</taxon>
        <taxon>Viridiplantae</taxon>
        <taxon>Streptophyta</taxon>
        <taxon>Embryophyta</taxon>
        <taxon>Tracheophyta</taxon>
        <taxon>Spermatophyta</taxon>
        <taxon>Magnoliopsida</taxon>
        <taxon>Liliopsida</taxon>
        <taxon>Poales</taxon>
        <taxon>Poaceae</taxon>
        <taxon>PACMAD clade</taxon>
        <taxon>Panicoideae</taxon>
        <taxon>Panicodae</taxon>
        <taxon>Paniceae</taxon>
        <taxon>Panicinae</taxon>
        <taxon>Panicum</taxon>
        <taxon>Panicum sect. Hiantes</taxon>
    </lineage>
</organism>
<dbReference type="Pfam" id="PF24523">
    <property type="entry name" value="DUF7595"/>
    <property type="match status" value="1"/>
</dbReference>
<dbReference type="AlphaFoldDB" id="A0A8T0MDE5"/>
<accession>A0A8T0MDE5</accession>
<dbReference type="Proteomes" id="UP000823388">
    <property type="component" value="Chromosome 9N"/>
</dbReference>
<dbReference type="PANTHER" id="PTHR35828:SF22">
    <property type="entry name" value="OS10G0103633 PROTEIN"/>
    <property type="match status" value="1"/>
</dbReference>
<sequence length="227" mass="24671">MLLAADMTKNLDCSSRIRVQTVSSSDAGGGQWGPVKTADHECPWWCMRLDSYNDPAVVLGGVVHWLMHIGDSFLKTDAAGEYILTYDVNTATVGSIDLPNLEGSSSSGSKLASSPDGKLSFIAVDQLLVSIWVLSTGGSWARHAVVDMEMEATLVLGPWEEERGIKLASFGEQRSGVVLLRLLGVDQLLYGIDMETKSKTFQTLDVDELTGVPYDYTRWTSHLGCPP</sequence>
<evidence type="ECO:0000313" key="3">
    <source>
        <dbReference type="Proteomes" id="UP000823388"/>
    </source>
</evidence>
<feature type="domain" description="DUF7595" evidence="1">
    <location>
        <begin position="30"/>
        <end position="186"/>
    </location>
</feature>
<name>A0A8T0MDE5_PANVG</name>
<gene>
    <name evidence="2" type="ORF">PVAP13_9NG200200</name>
</gene>
<dbReference type="InterPro" id="IPR056016">
    <property type="entry name" value="DUF7595"/>
</dbReference>
<protein>
    <recommendedName>
        <fullName evidence="1">DUF7595 domain-containing protein</fullName>
    </recommendedName>
</protein>
<reference evidence="2" key="1">
    <citation type="submission" date="2020-05" db="EMBL/GenBank/DDBJ databases">
        <title>WGS assembly of Panicum virgatum.</title>
        <authorList>
            <person name="Lovell J.T."/>
            <person name="Jenkins J."/>
            <person name="Shu S."/>
            <person name="Juenger T.E."/>
            <person name="Schmutz J."/>
        </authorList>
    </citation>
    <scope>NUCLEOTIDE SEQUENCE</scope>
    <source>
        <strain evidence="2">AP13</strain>
    </source>
</reference>